<evidence type="ECO:0000256" key="1">
    <source>
        <dbReference type="ARBA" id="ARBA00005921"/>
    </source>
</evidence>
<evidence type="ECO:0008006" key="7">
    <source>
        <dbReference type="Google" id="ProtNLM"/>
    </source>
</evidence>
<accession>A0AA88W1Y5</accession>
<comment type="similarity">
    <text evidence="1">Belongs to the FPP family.</text>
</comment>
<proteinExistence type="inferred from homology"/>
<feature type="compositionally biased region" description="Low complexity" evidence="4">
    <location>
        <begin position="755"/>
        <end position="770"/>
    </location>
</feature>
<organism evidence="5 6">
    <name type="scientific">Escallonia herrerae</name>
    <dbReference type="NCBI Taxonomy" id="1293975"/>
    <lineage>
        <taxon>Eukaryota</taxon>
        <taxon>Viridiplantae</taxon>
        <taxon>Streptophyta</taxon>
        <taxon>Embryophyta</taxon>
        <taxon>Tracheophyta</taxon>
        <taxon>Spermatophyta</taxon>
        <taxon>Magnoliopsida</taxon>
        <taxon>eudicotyledons</taxon>
        <taxon>Gunneridae</taxon>
        <taxon>Pentapetalae</taxon>
        <taxon>asterids</taxon>
        <taxon>campanulids</taxon>
        <taxon>Escalloniales</taxon>
        <taxon>Escalloniaceae</taxon>
        <taxon>Escallonia</taxon>
    </lineage>
</organism>
<dbReference type="AlphaFoldDB" id="A0AA88W1Y5"/>
<evidence type="ECO:0000256" key="3">
    <source>
        <dbReference type="SAM" id="Coils"/>
    </source>
</evidence>
<evidence type="ECO:0000256" key="4">
    <source>
        <dbReference type="SAM" id="MobiDB-lite"/>
    </source>
</evidence>
<evidence type="ECO:0000313" key="6">
    <source>
        <dbReference type="Proteomes" id="UP001188597"/>
    </source>
</evidence>
<dbReference type="PANTHER" id="PTHR31580:SF8">
    <property type="entry name" value="FILAMENT-LIKE PROTEIN (DUF869)"/>
    <property type="match status" value="1"/>
</dbReference>
<dbReference type="Pfam" id="PF05911">
    <property type="entry name" value="FPP"/>
    <property type="match status" value="2"/>
</dbReference>
<dbReference type="Proteomes" id="UP001188597">
    <property type="component" value="Unassembled WGS sequence"/>
</dbReference>
<evidence type="ECO:0000313" key="5">
    <source>
        <dbReference type="EMBL" id="KAK3018565.1"/>
    </source>
</evidence>
<feature type="region of interest" description="Disordered" evidence="4">
    <location>
        <begin position="755"/>
        <end position="774"/>
    </location>
</feature>
<reference evidence="5" key="1">
    <citation type="submission" date="2022-12" db="EMBL/GenBank/DDBJ databases">
        <title>Draft genome assemblies for two species of Escallonia (Escalloniales).</title>
        <authorList>
            <person name="Chanderbali A."/>
            <person name="Dervinis C."/>
            <person name="Anghel I."/>
            <person name="Soltis D."/>
            <person name="Soltis P."/>
            <person name="Zapata F."/>
        </authorList>
    </citation>
    <scope>NUCLEOTIDE SEQUENCE</scope>
    <source>
        <strain evidence="5">UCBG64.0493</strain>
        <tissue evidence="5">Leaf</tissue>
    </source>
</reference>
<feature type="region of interest" description="Disordered" evidence="4">
    <location>
        <begin position="560"/>
        <end position="613"/>
    </location>
</feature>
<protein>
    <recommendedName>
        <fullName evidence="7">Filament-like plant protein 7</fullName>
    </recommendedName>
</protein>
<sequence length="860" mass="95998">MDQKTWLWRKRSSEKTIVASDKAELTQKSNKEEVLPSEKELAFESSAKYLNDKSASVICECNAEDDLVADHAKTAQEAIAAREKAEADVVFLKQELNEALQQRTAVNERLVHLNAALRECMQQLSSVREEQELRICDAVTETSKDYEKEHKKLEEKLTEAIKRIANLTFESSRLSKALVVKDNLIEDLSKRSFRAEAEFSTLMARLDSTEKENAFLIYEFRMLEKELEIRNEEREYNLRSMDASHRQHLESAKKIAKLDAECQRLRTLVRKRLPGPAALAKMKTEVGIQGRNQIEMRRKRTPTTGDLLVQDFTAENQIPSKKVGFLIEQLCDMEQENRILQEIIAKRDDELCSLQTTFSLTASRLSQVEAQLRELSTFQNPMELATCKPVSNEHSLVSSLNTANNDEIVPSGSWASTLISGLDHFRHGETKKASESTMLGVPDMSLMDDFVEMEKLAIVSVDAPPRSSCLSTDASCMLSDSLTRESCNHQSVLTGKELVPVVQGGSNDTEREHQRSDLLSGKTCDWLQDVQKVIVEQSRVSKRSVYELLEDIRMALHYSIDPSSTHPEPSNLPPVGGYITWKSPTISPRDGSLTESSDTGNSKERTSNKQGIGSLQAELETLKESNRIVEEKIENQKLINEDLDTQLTMAKFRLNEVSQKLSSVEVELDDRIHCCEELEATCLELQLQLESVTDKEIPKDSVDKGKLLQNGSDMTAASAKLAECQETIFYLGKQLKALASPKEVAASDQVLSTASTFSTTTNSKNSSQRSSLRDQMLAEDDVQAGDLQSPKTKEVISSIETKHAAPPIVYLGVKSGCRSAATGVLAIVPNKKRGGGSSLLRKLLRRKKGSSKKTLLSFAT</sequence>
<keyword evidence="2 3" id="KW-0175">Coiled coil</keyword>
<name>A0AA88W1Y5_9ASTE</name>
<keyword evidence="6" id="KW-1185">Reference proteome</keyword>
<feature type="coiled-coil region" evidence="3">
    <location>
        <begin position="75"/>
        <end position="170"/>
    </location>
</feature>
<comment type="caution">
    <text evidence="5">The sequence shown here is derived from an EMBL/GenBank/DDBJ whole genome shotgun (WGS) entry which is preliminary data.</text>
</comment>
<dbReference type="EMBL" id="JAVXUP010000929">
    <property type="protein sequence ID" value="KAK3018565.1"/>
    <property type="molecule type" value="Genomic_DNA"/>
</dbReference>
<evidence type="ECO:0000256" key="2">
    <source>
        <dbReference type="ARBA" id="ARBA00023054"/>
    </source>
</evidence>
<dbReference type="PANTHER" id="PTHR31580">
    <property type="entry name" value="FILAMENT-LIKE PLANT PROTEIN 4"/>
    <property type="match status" value="1"/>
</dbReference>
<gene>
    <name evidence="5" type="ORF">RJ639_004290</name>
</gene>
<dbReference type="InterPro" id="IPR008587">
    <property type="entry name" value="FPP_plant"/>
</dbReference>